<evidence type="ECO:0008006" key="4">
    <source>
        <dbReference type="Google" id="ProtNLM"/>
    </source>
</evidence>
<keyword evidence="3" id="KW-1185">Reference proteome</keyword>
<dbReference type="Proteomes" id="UP000199008">
    <property type="component" value="Unassembled WGS sequence"/>
</dbReference>
<feature type="transmembrane region" description="Helical" evidence="1">
    <location>
        <begin position="64"/>
        <end position="85"/>
    </location>
</feature>
<gene>
    <name evidence="2" type="ORF">SAMN05216216_10575</name>
</gene>
<feature type="transmembrane region" description="Helical" evidence="1">
    <location>
        <begin position="21"/>
        <end position="44"/>
    </location>
</feature>
<dbReference type="OrthoDB" id="2389022at2"/>
<accession>A0A1G9D7B9</accession>
<proteinExistence type="predicted"/>
<organism evidence="2 3">
    <name type="scientific">Lacicoccus qingdaonensis</name>
    <dbReference type="NCBI Taxonomy" id="576118"/>
    <lineage>
        <taxon>Bacteria</taxon>
        <taxon>Bacillati</taxon>
        <taxon>Bacillota</taxon>
        <taxon>Bacilli</taxon>
        <taxon>Bacillales</taxon>
        <taxon>Salinicoccaceae</taxon>
        <taxon>Lacicoccus</taxon>
    </lineage>
</organism>
<name>A0A1G9D7B9_9BACL</name>
<keyword evidence="1" id="KW-0812">Transmembrane</keyword>
<feature type="transmembrane region" description="Helical" evidence="1">
    <location>
        <begin position="133"/>
        <end position="156"/>
    </location>
</feature>
<feature type="transmembrane region" description="Helical" evidence="1">
    <location>
        <begin position="168"/>
        <end position="190"/>
    </location>
</feature>
<protein>
    <recommendedName>
        <fullName evidence="4">Yip1 domain-containing protein</fullName>
    </recommendedName>
</protein>
<evidence type="ECO:0000256" key="1">
    <source>
        <dbReference type="SAM" id="Phobius"/>
    </source>
</evidence>
<dbReference type="AlphaFoldDB" id="A0A1G9D7B9"/>
<dbReference type="RefSeq" id="WP_092985179.1">
    <property type="nucleotide sequence ID" value="NZ_FNFY01000005.1"/>
</dbReference>
<sequence>MKRFYQALNNLHFKINDNFKLPFLFSFTLLTGYVLIVGFSGYLIGYDLISDNNTSVTDNLSVMFLRMLLIIIFINFNILFLYLLIRWFRHKKLPLRVIYSYYAVFSTLLFLISIMLFISILLSYYALGIRTDHLLLFFGLTIIIILASANLYPAYFLTLALKDEPVDIFWPIILCIVGIHTFTFILFNIWNRIQIIQLWL</sequence>
<evidence type="ECO:0000313" key="3">
    <source>
        <dbReference type="Proteomes" id="UP000199008"/>
    </source>
</evidence>
<evidence type="ECO:0000313" key="2">
    <source>
        <dbReference type="EMBL" id="SDK59595.1"/>
    </source>
</evidence>
<feature type="transmembrane region" description="Helical" evidence="1">
    <location>
        <begin position="97"/>
        <end position="127"/>
    </location>
</feature>
<reference evidence="3" key="1">
    <citation type="submission" date="2016-10" db="EMBL/GenBank/DDBJ databases">
        <authorList>
            <person name="Varghese N."/>
            <person name="Submissions S."/>
        </authorList>
    </citation>
    <scope>NUCLEOTIDE SEQUENCE [LARGE SCALE GENOMIC DNA]</scope>
    <source>
        <strain evidence="3">CGMCC 1.8895</strain>
    </source>
</reference>
<keyword evidence="1" id="KW-1133">Transmembrane helix</keyword>
<dbReference type="EMBL" id="FNFY01000005">
    <property type="protein sequence ID" value="SDK59595.1"/>
    <property type="molecule type" value="Genomic_DNA"/>
</dbReference>
<keyword evidence="1" id="KW-0472">Membrane</keyword>